<gene>
    <name evidence="2" type="ORF">HMF3257_11745</name>
</gene>
<dbReference type="Proteomes" id="UP000249016">
    <property type="component" value="Unassembled WGS sequence"/>
</dbReference>
<dbReference type="EMBL" id="QLII01000001">
    <property type="protein sequence ID" value="RAI74758.1"/>
    <property type="molecule type" value="Genomic_DNA"/>
</dbReference>
<reference evidence="2 3" key="1">
    <citation type="submission" date="2018-06" db="EMBL/GenBank/DDBJ databases">
        <title>Spirosoma sp. HMF3257 Genome sequencing and assembly.</title>
        <authorList>
            <person name="Kang H."/>
            <person name="Cha I."/>
            <person name="Kim H."/>
            <person name="Kang J."/>
            <person name="Joh K."/>
        </authorList>
    </citation>
    <scope>NUCLEOTIDE SEQUENCE [LARGE SCALE GENOMIC DNA]</scope>
    <source>
        <strain evidence="2 3">HMF3257</strain>
    </source>
</reference>
<keyword evidence="3" id="KW-1185">Reference proteome</keyword>
<dbReference type="OrthoDB" id="949314at2"/>
<dbReference type="Pfam" id="PF13568">
    <property type="entry name" value="OMP_b-brl_2"/>
    <property type="match status" value="1"/>
</dbReference>
<dbReference type="InterPro" id="IPR025665">
    <property type="entry name" value="Beta-barrel_OMP_2"/>
</dbReference>
<dbReference type="AlphaFoldDB" id="A0A327NPZ9"/>
<proteinExistence type="predicted"/>
<sequence>MAGLSGTGSYFEKQPAVCAGTRLCRLPDRCTTGAKLLLTAGPYFAYGIGGKSQLTGDILYGDMIEYSTLEEKTFANRGLERFDVGIGTGIGVDFGKAIVGLSYELGLRDIGPSGNVYWPFYSTSYKNRNVALSLEYKF</sequence>
<evidence type="ECO:0000313" key="3">
    <source>
        <dbReference type="Proteomes" id="UP000249016"/>
    </source>
</evidence>
<evidence type="ECO:0000259" key="1">
    <source>
        <dbReference type="Pfam" id="PF13568"/>
    </source>
</evidence>
<comment type="caution">
    <text evidence="2">The sequence shown here is derived from an EMBL/GenBank/DDBJ whole genome shotgun (WGS) entry which is preliminary data.</text>
</comment>
<accession>A0A327NPZ9</accession>
<evidence type="ECO:0000313" key="2">
    <source>
        <dbReference type="EMBL" id="RAI74758.1"/>
    </source>
</evidence>
<feature type="domain" description="Outer membrane protein beta-barrel" evidence="1">
    <location>
        <begin position="35"/>
        <end position="110"/>
    </location>
</feature>
<organism evidence="2 3">
    <name type="scientific">Spirosoma telluris</name>
    <dbReference type="NCBI Taxonomy" id="2183553"/>
    <lineage>
        <taxon>Bacteria</taxon>
        <taxon>Pseudomonadati</taxon>
        <taxon>Bacteroidota</taxon>
        <taxon>Cytophagia</taxon>
        <taxon>Cytophagales</taxon>
        <taxon>Cytophagaceae</taxon>
        <taxon>Spirosoma</taxon>
    </lineage>
</organism>
<name>A0A327NPZ9_9BACT</name>
<protein>
    <recommendedName>
        <fullName evidence="1">Outer membrane protein beta-barrel domain-containing protein</fullName>
    </recommendedName>
</protein>